<proteinExistence type="predicted"/>
<evidence type="ECO:0000256" key="2">
    <source>
        <dbReference type="SAM" id="SignalP"/>
    </source>
</evidence>
<evidence type="ECO:0000256" key="1">
    <source>
        <dbReference type="SAM" id="MobiDB-lite"/>
    </source>
</evidence>
<name>A0A7W7C4V8_9PSEU</name>
<dbReference type="AlphaFoldDB" id="A0A7W7C4V8"/>
<keyword evidence="2" id="KW-0732">Signal</keyword>
<feature type="signal peptide" evidence="2">
    <location>
        <begin position="1"/>
        <end position="34"/>
    </location>
</feature>
<evidence type="ECO:0000313" key="4">
    <source>
        <dbReference type="Proteomes" id="UP000533598"/>
    </source>
</evidence>
<evidence type="ECO:0008006" key="5">
    <source>
        <dbReference type="Google" id="ProtNLM"/>
    </source>
</evidence>
<protein>
    <recommendedName>
        <fullName evidence="5">Secreted protein</fullName>
    </recommendedName>
</protein>
<feature type="chain" id="PRO_5031244391" description="Secreted protein" evidence="2">
    <location>
        <begin position="35"/>
        <end position="152"/>
    </location>
</feature>
<gene>
    <name evidence="3" type="ORF">HNR67_000708</name>
</gene>
<sequence>MSENFSVIRSRSLRLFMALLVACGALALAPVAAAATAESGVATAEHGPKKKAKVNTKAKKQNKVKKGEEFSIDGSLEELAGERSAALFGSVILQSQTTAGLWVNLGSPSPCRPNGTFTLSLRVQTSLTLRVFAPETDVYVAASSSVFAVIAV</sequence>
<feature type="compositionally biased region" description="Basic residues" evidence="1">
    <location>
        <begin position="48"/>
        <end position="60"/>
    </location>
</feature>
<comment type="caution">
    <text evidence="3">The sequence shown here is derived from an EMBL/GenBank/DDBJ whole genome shotgun (WGS) entry which is preliminary data.</text>
</comment>
<dbReference type="EMBL" id="JACHMH010000001">
    <property type="protein sequence ID" value="MBB4674590.1"/>
    <property type="molecule type" value="Genomic_DNA"/>
</dbReference>
<feature type="region of interest" description="Disordered" evidence="1">
    <location>
        <begin position="40"/>
        <end position="60"/>
    </location>
</feature>
<keyword evidence="4" id="KW-1185">Reference proteome</keyword>
<dbReference type="RefSeq" id="WP_185000692.1">
    <property type="nucleotide sequence ID" value="NZ_BAAAUI010000003.1"/>
</dbReference>
<evidence type="ECO:0000313" key="3">
    <source>
        <dbReference type="EMBL" id="MBB4674590.1"/>
    </source>
</evidence>
<accession>A0A7W7C4V8</accession>
<reference evidence="3 4" key="1">
    <citation type="submission" date="2020-08" db="EMBL/GenBank/DDBJ databases">
        <title>Sequencing the genomes of 1000 actinobacteria strains.</title>
        <authorList>
            <person name="Klenk H.-P."/>
        </authorList>
    </citation>
    <scope>NUCLEOTIDE SEQUENCE [LARGE SCALE GENOMIC DNA]</scope>
    <source>
        <strain evidence="3 4">DSM 44230</strain>
    </source>
</reference>
<organism evidence="3 4">
    <name type="scientific">Crossiella cryophila</name>
    <dbReference type="NCBI Taxonomy" id="43355"/>
    <lineage>
        <taxon>Bacteria</taxon>
        <taxon>Bacillati</taxon>
        <taxon>Actinomycetota</taxon>
        <taxon>Actinomycetes</taxon>
        <taxon>Pseudonocardiales</taxon>
        <taxon>Pseudonocardiaceae</taxon>
        <taxon>Crossiella</taxon>
    </lineage>
</organism>
<dbReference type="Proteomes" id="UP000533598">
    <property type="component" value="Unassembled WGS sequence"/>
</dbReference>